<dbReference type="InterPro" id="IPR024074">
    <property type="entry name" value="AS_cat/multimer_dom_body"/>
</dbReference>
<keyword evidence="9 10" id="KW-0067">ATP-binding</keyword>
<evidence type="ECO:0000256" key="4">
    <source>
        <dbReference type="ARBA" id="ARBA00022490"/>
    </source>
</evidence>
<organism evidence="14 15">
    <name type="scientific">Hydrogenibacillus schlegelii</name>
    <name type="common">Bacillus schlegelii</name>
    <dbReference type="NCBI Taxonomy" id="1484"/>
    <lineage>
        <taxon>Bacteria</taxon>
        <taxon>Bacillati</taxon>
        <taxon>Bacillota</taxon>
        <taxon>Bacilli</taxon>
        <taxon>Bacillales</taxon>
        <taxon>Bacillales Family X. Incertae Sedis</taxon>
        <taxon>Hydrogenibacillus</taxon>
    </lineage>
</organism>
<dbReference type="UniPathway" id="UPA00068">
    <property type="reaction ID" value="UER00113"/>
</dbReference>
<evidence type="ECO:0000259" key="12">
    <source>
        <dbReference type="Pfam" id="PF00764"/>
    </source>
</evidence>
<sequence>MTENGKDRFQGGTPMTQERIVLAYSGGLDTSVSIKWLEEKYGYDVIALTLDLGEGKNPDALRDKALRVGAVEAIVRDAKAEFARDFILPAIQANALYQGVYPLISSLSRPLIAKHLVEVARAHGATAVAHGSTGKGNDQVRFEVSIQALAPGMKVVAPVREWSMTRDEEIAYAKKHGIPIPVDFDNPFSIDANIWGRTCEAGVLEDPWVEAPEAAYAWTKAPEDAPDRPAVVEIGFEAGVPVSLDGTPMDPVALIEALNALGGEHGVGRIDHIEDRLVGIKSREVYEAPAATILIEAHRALEFLTLPREVLHFKPIIEQQFARLVYDGLWYSPLREALMAFIAETQKPVTGTVRMKLYKGTVKAVARKAPRSLYNEALATYSKGDAFDHRAAVGFIQLWGLPTKVFREVEGGRFAADFPAAPAAASGIQTLPGGNAQAGAGTSGDAVSSGKAPAAAAPAGDVGDAR</sequence>
<dbReference type="InterPro" id="IPR048268">
    <property type="entry name" value="Arginosuc_syn_C"/>
</dbReference>
<dbReference type="Proteomes" id="UP000244180">
    <property type="component" value="Unassembled WGS sequence"/>
</dbReference>
<feature type="binding site" evidence="10">
    <location>
        <position position="137"/>
    </location>
    <ligand>
        <name>L-citrulline</name>
        <dbReference type="ChEBI" id="CHEBI:57743"/>
    </ligand>
</feature>
<evidence type="ECO:0000313" key="14">
    <source>
        <dbReference type="EMBL" id="PTQ52921.1"/>
    </source>
</evidence>
<evidence type="ECO:0000259" key="13">
    <source>
        <dbReference type="Pfam" id="PF20979"/>
    </source>
</evidence>
<evidence type="ECO:0000256" key="5">
    <source>
        <dbReference type="ARBA" id="ARBA00022571"/>
    </source>
</evidence>
<dbReference type="PANTHER" id="PTHR11587">
    <property type="entry name" value="ARGININOSUCCINATE SYNTHASE"/>
    <property type="match status" value="1"/>
</dbReference>
<comment type="subcellular location">
    <subcellularLocation>
        <location evidence="10">Cytoplasm</location>
    </subcellularLocation>
</comment>
<feature type="binding site" evidence="10">
    <location>
        <position position="138"/>
    </location>
    <ligand>
        <name>L-aspartate</name>
        <dbReference type="ChEBI" id="CHEBI:29991"/>
    </ligand>
</feature>
<dbReference type="FunFam" id="3.90.1260.10:FF:000007">
    <property type="entry name" value="Argininosuccinate synthase"/>
    <property type="match status" value="1"/>
</dbReference>
<dbReference type="FunFam" id="1.20.5.470:FF:000002">
    <property type="entry name" value="Argininosuccinate synthase"/>
    <property type="match status" value="1"/>
</dbReference>
<keyword evidence="8 10" id="KW-0547">Nucleotide-binding</keyword>
<comment type="subunit">
    <text evidence="2 10">Homotetramer.</text>
</comment>
<comment type="catalytic activity">
    <reaction evidence="10">
        <text>L-citrulline + L-aspartate + ATP = 2-(N(omega)-L-arginino)succinate + AMP + diphosphate + H(+)</text>
        <dbReference type="Rhea" id="RHEA:10932"/>
        <dbReference type="ChEBI" id="CHEBI:15378"/>
        <dbReference type="ChEBI" id="CHEBI:29991"/>
        <dbReference type="ChEBI" id="CHEBI:30616"/>
        <dbReference type="ChEBI" id="CHEBI:33019"/>
        <dbReference type="ChEBI" id="CHEBI:57472"/>
        <dbReference type="ChEBI" id="CHEBI:57743"/>
        <dbReference type="ChEBI" id="CHEBI:456215"/>
        <dbReference type="EC" id="6.3.4.5"/>
    </reaction>
</comment>
<feature type="binding site" evidence="10">
    <location>
        <position position="101"/>
    </location>
    <ligand>
        <name>L-citrulline</name>
        <dbReference type="ChEBI" id="CHEBI:57743"/>
    </ligand>
</feature>
<evidence type="ECO:0000256" key="3">
    <source>
        <dbReference type="ARBA" id="ARBA00012286"/>
    </source>
</evidence>
<feature type="binding site" evidence="10">
    <location>
        <position position="106"/>
    </location>
    <ligand>
        <name>L-citrulline</name>
        <dbReference type="ChEBI" id="CHEBI:57743"/>
    </ligand>
</feature>
<evidence type="ECO:0000256" key="10">
    <source>
        <dbReference type="HAMAP-Rule" id="MF_00005"/>
    </source>
</evidence>
<evidence type="ECO:0000256" key="8">
    <source>
        <dbReference type="ARBA" id="ARBA00022741"/>
    </source>
</evidence>
<dbReference type="GO" id="GO:0000053">
    <property type="term" value="P:argininosuccinate metabolic process"/>
    <property type="evidence" value="ECO:0007669"/>
    <property type="project" value="TreeGrafter"/>
</dbReference>
<dbReference type="PANTHER" id="PTHR11587:SF2">
    <property type="entry name" value="ARGININOSUCCINATE SYNTHASE"/>
    <property type="match status" value="1"/>
</dbReference>
<dbReference type="GO" id="GO:0004055">
    <property type="term" value="F:argininosuccinate synthase activity"/>
    <property type="evidence" value="ECO:0007669"/>
    <property type="project" value="UniProtKB-UniRule"/>
</dbReference>
<dbReference type="Gene3D" id="3.90.1260.10">
    <property type="entry name" value="Argininosuccinate synthetase, chain A, domain 2"/>
    <property type="match status" value="1"/>
</dbReference>
<dbReference type="GO" id="GO:0000050">
    <property type="term" value="P:urea cycle"/>
    <property type="evidence" value="ECO:0007669"/>
    <property type="project" value="TreeGrafter"/>
</dbReference>
<evidence type="ECO:0000256" key="6">
    <source>
        <dbReference type="ARBA" id="ARBA00022598"/>
    </source>
</evidence>
<feature type="domain" description="Arginosuccinate synthase-like N-terminal" evidence="12">
    <location>
        <begin position="19"/>
        <end position="179"/>
    </location>
</feature>
<dbReference type="Gene3D" id="1.20.5.470">
    <property type="entry name" value="Single helix bin"/>
    <property type="match status" value="1"/>
</dbReference>
<feature type="domain" description="Arginosuccinate synthase C-terminal" evidence="13">
    <location>
        <begin position="188"/>
        <end position="405"/>
    </location>
</feature>
<gene>
    <name evidence="10" type="primary">argG</name>
    <name evidence="14" type="ORF">HSCHL_2420</name>
</gene>
<comment type="caution">
    <text evidence="14">The sequence shown here is derived from an EMBL/GenBank/DDBJ whole genome shotgun (WGS) entry which is preliminary data.</text>
</comment>
<dbReference type="Pfam" id="PF00764">
    <property type="entry name" value="Arginosuc_synth"/>
    <property type="match status" value="1"/>
</dbReference>
<dbReference type="GO" id="GO:0005524">
    <property type="term" value="F:ATP binding"/>
    <property type="evidence" value="ECO:0007669"/>
    <property type="project" value="UniProtKB-UniRule"/>
</dbReference>
<reference evidence="14 15" key="1">
    <citation type="submission" date="2017-08" db="EMBL/GenBank/DDBJ databases">
        <title>Burning lignite coal seam in the remote Altai Mountains harbors a hydrogen-driven thermophilic microbial community.</title>
        <authorList>
            <person name="Kadnikov V.V."/>
            <person name="Mardanov A.V."/>
            <person name="Ivasenko D."/>
            <person name="Beletsky A.V."/>
            <person name="Karnachuk O.V."/>
            <person name="Ravin N.V."/>
        </authorList>
    </citation>
    <scope>NUCLEOTIDE SEQUENCE [LARGE SCALE GENOMIC DNA]</scope>
    <source>
        <strain evidence="14">AL33</strain>
    </source>
</reference>
<dbReference type="FunFam" id="3.40.50.620:FF:000038">
    <property type="entry name" value="Argininosuccinate synthase"/>
    <property type="match status" value="1"/>
</dbReference>
<feature type="region of interest" description="Disordered" evidence="11">
    <location>
        <begin position="433"/>
        <end position="466"/>
    </location>
</feature>
<dbReference type="InterPro" id="IPR023434">
    <property type="entry name" value="Arginosuc_synth_type_1_subfam"/>
</dbReference>
<dbReference type="InterPro" id="IPR048267">
    <property type="entry name" value="Arginosuc_syn_N"/>
</dbReference>
<feature type="binding site" evidence="10">
    <location>
        <position position="274"/>
    </location>
    <ligand>
        <name>L-citrulline</name>
        <dbReference type="ChEBI" id="CHEBI:57743"/>
    </ligand>
</feature>
<dbReference type="Pfam" id="PF20979">
    <property type="entry name" value="Arginosuc_syn_C"/>
    <property type="match status" value="1"/>
</dbReference>
<evidence type="ECO:0000256" key="11">
    <source>
        <dbReference type="SAM" id="MobiDB-lite"/>
    </source>
</evidence>
<keyword evidence="4 10" id="KW-0963">Cytoplasm</keyword>
<dbReference type="Gene3D" id="3.40.50.620">
    <property type="entry name" value="HUPs"/>
    <property type="match status" value="1"/>
</dbReference>
<dbReference type="GO" id="GO:0005737">
    <property type="term" value="C:cytoplasm"/>
    <property type="evidence" value="ECO:0007669"/>
    <property type="project" value="UniProtKB-SubCell"/>
</dbReference>
<dbReference type="CDD" id="cd01999">
    <property type="entry name" value="ASS"/>
    <property type="match status" value="1"/>
</dbReference>
<accession>A0A2T5G9P8</accession>
<feature type="binding site" evidence="10">
    <location>
        <position position="137"/>
    </location>
    <ligand>
        <name>L-aspartate</name>
        <dbReference type="ChEBI" id="CHEBI:29991"/>
    </ligand>
</feature>
<keyword evidence="5 10" id="KW-0055">Arginine biosynthesis</keyword>
<comment type="caution">
    <text evidence="10">Lacks conserved residue(s) required for the propagation of feature annotation.</text>
</comment>
<evidence type="ECO:0000256" key="7">
    <source>
        <dbReference type="ARBA" id="ARBA00022605"/>
    </source>
</evidence>
<dbReference type="EMBL" id="PEBV01000019">
    <property type="protein sequence ID" value="PTQ52921.1"/>
    <property type="molecule type" value="Genomic_DNA"/>
</dbReference>
<dbReference type="SUPFAM" id="SSF69864">
    <property type="entry name" value="Argininosuccinate synthetase, C-terminal domain"/>
    <property type="match status" value="1"/>
</dbReference>
<feature type="binding site" evidence="10">
    <location>
        <position position="131"/>
    </location>
    <ligand>
        <name>ATP</name>
        <dbReference type="ChEBI" id="CHEBI:30616"/>
    </ligand>
</feature>
<keyword evidence="6 10" id="KW-0436">Ligase</keyword>
<dbReference type="InterPro" id="IPR001518">
    <property type="entry name" value="Arginosuc_synth"/>
</dbReference>
<dbReference type="HAMAP" id="MF_00005">
    <property type="entry name" value="Arg_succ_synth_type1"/>
    <property type="match status" value="1"/>
</dbReference>
<feature type="binding site" evidence="10">
    <location>
        <begin position="23"/>
        <end position="31"/>
    </location>
    <ligand>
        <name>ATP</name>
        <dbReference type="ChEBI" id="CHEBI:30616"/>
    </ligand>
</feature>
<dbReference type="AlphaFoldDB" id="A0A2T5G9P8"/>
<dbReference type="SUPFAM" id="SSF52402">
    <property type="entry name" value="Adenine nucleotide alpha hydrolases-like"/>
    <property type="match status" value="1"/>
</dbReference>
<dbReference type="NCBIfam" id="TIGR00032">
    <property type="entry name" value="argG"/>
    <property type="match status" value="1"/>
</dbReference>
<feature type="compositionally biased region" description="Low complexity" evidence="11">
    <location>
        <begin position="445"/>
        <end position="466"/>
    </location>
</feature>
<feature type="binding site" evidence="10">
    <location>
        <position position="133"/>
    </location>
    <ligand>
        <name>L-aspartate</name>
        <dbReference type="ChEBI" id="CHEBI:29991"/>
    </ligand>
</feature>
<dbReference type="PROSITE" id="PS00564">
    <property type="entry name" value="ARGININOSUCCIN_SYN_1"/>
    <property type="match status" value="1"/>
</dbReference>
<feature type="binding site" evidence="10">
    <location>
        <position position="141"/>
    </location>
    <ligand>
        <name>L-citrulline</name>
        <dbReference type="ChEBI" id="CHEBI:57743"/>
    </ligand>
</feature>
<dbReference type="PROSITE" id="PS00565">
    <property type="entry name" value="ARGININOSUCCIN_SYN_2"/>
    <property type="match status" value="1"/>
</dbReference>
<keyword evidence="7 10" id="KW-0028">Amino-acid biosynthesis</keyword>
<dbReference type="GO" id="GO:0006526">
    <property type="term" value="P:L-arginine biosynthetic process"/>
    <property type="evidence" value="ECO:0007669"/>
    <property type="project" value="UniProtKB-UniRule"/>
</dbReference>
<evidence type="ECO:0000256" key="9">
    <source>
        <dbReference type="ARBA" id="ARBA00022840"/>
    </source>
</evidence>
<proteinExistence type="inferred from homology"/>
<protein>
    <recommendedName>
        <fullName evidence="3 10">Argininosuccinate synthase</fullName>
        <ecNumber evidence="3 10">6.3.4.5</ecNumber>
    </recommendedName>
    <alternativeName>
        <fullName evidence="10">Citrulline--aspartate ligase</fullName>
    </alternativeName>
</protein>
<dbReference type="InterPro" id="IPR018223">
    <property type="entry name" value="Arginosuc_synth_CS"/>
</dbReference>
<comment type="similarity">
    <text evidence="10">Belongs to the argininosuccinate synthase family. Type 1 subfamily.</text>
</comment>
<evidence type="ECO:0000313" key="15">
    <source>
        <dbReference type="Proteomes" id="UP000244180"/>
    </source>
</evidence>
<dbReference type="InterPro" id="IPR014729">
    <property type="entry name" value="Rossmann-like_a/b/a_fold"/>
</dbReference>
<dbReference type="EC" id="6.3.4.5" evidence="3 10"/>
<feature type="binding site" evidence="10">
    <location>
        <position position="189"/>
    </location>
    <ligand>
        <name>L-citrulline</name>
        <dbReference type="ChEBI" id="CHEBI:57743"/>
    </ligand>
</feature>
<name>A0A2T5G9P8_HYDSH</name>
<evidence type="ECO:0000256" key="2">
    <source>
        <dbReference type="ARBA" id="ARBA00011881"/>
    </source>
</evidence>
<comment type="pathway">
    <text evidence="1 10">Amino-acid biosynthesis; L-arginine biosynthesis; L-arginine from L-ornithine and carbamoyl phosphate: step 2/3.</text>
</comment>
<dbReference type="NCBIfam" id="NF001770">
    <property type="entry name" value="PRK00509.1"/>
    <property type="match status" value="1"/>
</dbReference>
<evidence type="ECO:0000256" key="1">
    <source>
        <dbReference type="ARBA" id="ARBA00004967"/>
    </source>
</evidence>
<feature type="binding site" evidence="10">
    <location>
        <position position="286"/>
    </location>
    <ligand>
        <name>L-citrulline</name>
        <dbReference type="ChEBI" id="CHEBI:57743"/>
    </ligand>
</feature>